<evidence type="ECO:0000313" key="6">
    <source>
        <dbReference type="EMBL" id="VDM64613.1"/>
    </source>
</evidence>
<evidence type="ECO:0000256" key="5">
    <source>
        <dbReference type="SAM" id="Phobius"/>
    </source>
</evidence>
<dbReference type="SMART" id="SM01381">
    <property type="entry name" value="7TM_GPCR_Srsx"/>
    <property type="match status" value="1"/>
</dbReference>
<dbReference type="InterPro" id="IPR000276">
    <property type="entry name" value="GPCR_Rhodpsn"/>
</dbReference>
<dbReference type="SUPFAM" id="SSF81321">
    <property type="entry name" value="Family A G protein-coupled receptor-like"/>
    <property type="match status" value="1"/>
</dbReference>
<accession>A0A0R3Q1V4</accession>
<dbReference type="AlphaFoldDB" id="A0A0R3Q1V4"/>
<reference evidence="6 7" key="2">
    <citation type="submission" date="2018-11" db="EMBL/GenBank/DDBJ databases">
        <authorList>
            <consortium name="Pathogen Informatics"/>
        </authorList>
    </citation>
    <scope>NUCLEOTIDE SEQUENCE [LARGE SCALE GENOMIC DNA]</scope>
    <source>
        <strain evidence="6 7">Costa Rica</strain>
    </source>
</reference>
<keyword evidence="2 5" id="KW-0812">Transmembrane</keyword>
<keyword evidence="7" id="KW-1185">Reference proteome</keyword>
<dbReference type="STRING" id="334426.A0A0R3Q1V4"/>
<evidence type="ECO:0000256" key="2">
    <source>
        <dbReference type="ARBA" id="ARBA00022692"/>
    </source>
</evidence>
<dbReference type="Proteomes" id="UP000267027">
    <property type="component" value="Unassembled WGS sequence"/>
</dbReference>
<evidence type="ECO:0000313" key="7">
    <source>
        <dbReference type="Proteomes" id="UP000267027"/>
    </source>
</evidence>
<dbReference type="GO" id="GO:0004930">
    <property type="term" value="F:G protein-coupled receptor activity"/>
    <property type="evidence" value="ECO:0007669"/>
    <property type="project" value="InterPro"/>
</dbReference>
<proteinExistence type="predicted"/>
<gene>
    <name evidence="6" type="ORF">ACOC_LOCUS13028</name>
</gene>
<feature type="transmembrane region" description="Helical" evidence="5">
    <location>
        <begin position="143"/>
        <end position="165"/>
    </location>
</feature>
<dbReference type="Gene3D" id="1.20.1070.10">
    <property type="entry name" value="Rhodopsin 7-helix transmembrane proteins"/>
    <property type="match status" value="1"/>
</dbReference>
<dbReference type="Pfam" id="PF10320">
    <property type="entry name" value="7TM_GPCR_Srsx"/>
    <property type="match status" value="1"/>
</dbReference>
<keyword evidence="3 5" id="KW-1133">Transmembrane helix</keyword>
<dbReference type="WBParaSite" id="ACOC_0001302701-mRNA-1">
    <property type="protein sequence ID" value="ACOC_0001302701-mRNA-1"/>
    <property type="gene ID" value="ACOC_0001302701"/>
</dbReference>
<dbReference type="OrthoDB" id="5820127at2759"/>
<keyword evidence="4 5" id="KW-0472">Membrane</keyword>
<name>A0A0R3Q1V4_ANGCS</name>
<evidence type="ECO:0000256" key="4">
    <source>
        <dbReference type="ARBA" id="ARBA00023136"/>
    </source>
</evidence>
<protein>
    <submittedName>
        <fullName evidence="8">G_PROTEIN_RECEP_F1_2 domain-containing protein</fullName>
    </submittedName>
</protein>
<feature type="transmembrane region" description="Helical" evidence="5">
    <location>
        <begin position="112"/>
        <end position="137"/>
    </location>
</feature>
<evidence type="ECO:0000313" key="8">
    <source>
        <dbReference type="WBParaSite" id="ACOC_0001302701-mRNA-1"/>
    </source>
</evidence>
<dbReference type="InterPro" id="IPR019424">
    <property type="entry name" value="7TM_GPCR_Srsx"/>
</dbReference>
<dbReference type="EMBL" id="UYYA01005417">
    <property type="protein sequence ID" value="VDM64613.1"/>
    <property type="molecule type" value="Genomic_DNA"/>
</dbReference>
<evidence type="ECO:0000256" key="1">
    <source>
        <dbReference type="ARBA" id="ARBA00004370"/>
    </source>
</evidence>
<feature type="transmembrane region" description="Helical" evidence="5">
    <location>
        <begin position="12"/>
        <end position="33"/>
    </location>
</feature>
<dbReference type="GO" id="GO:0016020">
    <property type="term" value="C:membrane"/>
    <property type="evidence" value="ECO:0007669"/>
    <property type="project" value="UniProtKB-SubCell"/>
</dbReference>
<sequence>MNPDPIPFEYQAFYIVIPSTSVIGNLFIIYATIRSKQTRVDENADTVDSSTVACSEKQFISGVKDGVERLAPSRLGEGNYVVLYSSCLHDQVFYRGFGCKCNTSVKQIHRSLIVTSSTVVFGWFSTMLIVVIANFLHVEIERIYVNLLAGLFVNSSCATNFFVYYAMSKEYRRLFDEYLHIGKVKNFFGAKSNTVVITRIVHQQPQLFSRTKRG</sequence>
<evidence type="ECO:0000256" key="3">
    <source>
        <dbReference type="ARBA" id="ARBA00022989"/>
    </source>
</evidence>
<comment type="subcellular location">
    <subcellularLocation>
        <location evidence="1">Membrane</location>
    </subcellularLocation>
</comment>
<reference evidence="8" key="1">
    <citation type="submission" date="2017-02" db="UniProtKB">
        <authorList>
            <consortium name="WormBaseParasite"/>
        </authorList>
    </citation>
    <scope>IDENTIFICATION</scope>
</reference>
<organism evidence="8">
    <name type="scientific">Angiostrongylus costaricensis</name>
    <name type="common">Nematode worm</name>
    <dbReference type="NCBI Taxonomy" id="334426"/>
    <lineage>
        <taxon>Eukaryota</taxon>
        <taxon>Metazoa</taxon>
        <taxon>Ecdysozoa</taxon>
        <taxon>Nematoda</taxon>
        <taxon>Chromadorea</taxon>
        <taxon>Rhabditida</taxon>
        <taxon>Rhabditina</taxon>
        <taxon>Rhabditomorpha</taxon>
        <taxon>Strongyloidea</taxon>
        <taxon>Metastrongylidae</taxon>
        <taxon>Angiostrongylus</taxon>
    </lineage>
</organism>